<proteinExistence type="predicted"/>
<dbReference type="EMBL" id="FUZT01000003">
    <property type="protein sequence ID" value="SKC56058.1"/>
    <property type="molecule type" value="Genomic_DNA"/>
</dbReference>
<name>A0A1T5JXY4_9FIRM</name>
<dbReference type="InterPro" id="IPR023430">
    <property type="entry name" value="Pept_HybD-like_dom_sf"/>
</dbReference>
<dbReference type="AlphaFoldDB" id="A0A1T5JXY4"/>
<dbReference type="InterPro" id="IPR009665">
    <property type="entry name" value="YyaC"/>
</dbReference>
<dbReference type="NCBIfam" id="TIGR02841">
    <property type="entry name" value="spore_YyaC"/>
    <property type="match status" value="1"/>
</dbReference>
<dbReference type="SUPFAM" id="SSF53163">
    <property type="entry name" value="HybD-like"/>
    <property type="match status" value="1"/>
</dbReference>
<dbReference type="Pfam" id="PF06866">
    <property type="entry name" value="DUF1256"/>
    <property type="match status" value="1"/>
</dbReference>
<dbReference type="Proteomes" id="UP000190285">
    <property type="component" value="Unassembled WGS sequence"/>
</dbReference>
<evidence type="ECO:0000313" key="1">
    <source>
        <dbReference type="EMBL" id="SKC56058.1"/>
    </source>
</evidence>
<dbReference type="RefSeq" id="WP_330397346.1">
    <property type="nucleotide sequence ID" value="NZ_FUZT01000003.1"/>
</dbReference>
<evidence type="ECO:0000313" key="2">
    <source>
        <dbReference type="Proteomes" id="UP000190285"/>
    </source>
</evidence>
<reference evidence="1 2" key="1">
    <citation type="submission" date="2017-02" db="EMBL/GenBank/DDBJ databases">
        <authorList>
            <person name="Peterson S.W."/>
        </authorList>
    </citation>
    <scope>NUCLEOTIDE SEQUENCE [LARGE SCALE GENOMIC DNA]</scope>
    <source>
        <strain evidence="1 2">M1</strain>
    </source>
</reference>
<gene>
    <name evidence="1" type="ORF">SAMN02194393_01430</name>
</gene>
<accession>A0A1T5JXY4</accession>
<protein>
    <submittedName>
        <fullName evidence="1">Putative sporulation protein YyaC</fullName>
    </submittedName>
</protein>
<keyword evidence="2" id="KW-1185">Reference proteome</keyword>
<organism evidence="1 2">
    <name type="scientific">Maledivibacter halophilus</name>
    <dbReference type="NCBI Taxonomy" id="36842"/>
    <lineage>
        <taxon>Bacteria</taxon>
        <taxon>Bacillati</taxon>
        <taxon>Bacillota</taxon>
        <taxon>Clostridia</taxon>
        <taxon>Peptostreptococcales</taxon>
        <taxon>Caminicellaceae</taxon>
        <taxon>Maledivibacter</taxon>
    </lineage>
</organism>
<dbReference type="STRING" id="36842.SAMN02194393_01430"/>
<sequence>MIIKNIDLISEIKINFQDKHAIKLLSENLSEKLEDNTVIVCIGTDRCIGDTLGPLVGTFLAKSNFKYPFYGTLKNPIHAVNLKEEIRKINNLHKDPSIIAIDACLGEEKYIGSIQIRHSPIFPGKGVGKNLPSVGDISVVGIVDKFTIDDFFQIRNIRLNLVMEMAEVIGKSLIKAAKCY</sequence>